<evidence type="ECO:0000313" key="13">
    <source>
        <dbReference type="EMBL" id="OYQ31307.1"/>
    </source>
</evidence>
<comment type="catalytic activity">
    <reaction evidence="8 11">
        <text>an N-terminal (5-L-glutamyl)-[peptide] + an alpha-amino acid = 5-L-glutamyl amino acid + an N-terminal L-alpha-aminoacyl-[peptide]</text>
        <dbReference type="Rhea" id="RHEA:23904"/>
        <dbReference type="Rhea" id="RHEA-COMP:9780"/>
        <dbReference type="Rhea" id="RHEA-COMP:9795"/>
        <dbReference type="ChEBI" id="CHEBI:77644"/>
        <dbReference type="ChEBI" id="CHEBI:78597"/>
        <dbReference type="ChEBI" id="CHEBI:78599"/>
        <dbReference type="ChEBI" id="CHEBI:78608"/>
        <dbReference type="EC" id="2.3.2.2"/>
    </reaction>
</comment>
<evidence type="ECO:0000256" key="5">
    <source>
        <dbReference type="ARBA" id="ARBA00022801"/>
    </source>
</evidence>
<keyword evidence="11" id="KW-0317">Glutathione biosynthesis</keyword>
<feature type="binding site" evidence="10">
    <location>
        <position position="437"/>
    </location>
    <ligand>
        <name>L-glutamate</name>
        <dbReference type="ChEBI" id="CHEBI:29985"/>
    </ligand>
</feature>
<keyword evidence="12" id="KW-0732">Signal</keyword>
<comment type="PTM">
    <text evidence="11">Cleaved by autocatalysis into a large and a small subunit.</text>
</comment>
<dbReference type="GO" id="GO:0006750">
    <property type="term" value="P:glutathione biosynthetic process"/>
    <property type="evidence" value="ECO:0007669"/>
    <property type="project" value="UniProtKB-KW"/>
</dbReference>
<feature type="signal peptide" evidence="12">
    <location>
        <begin position="1"/>
        <end position="18"/>
    </location>
</feature>
<dbReference type="GO" id="GO:0103068">
    <property type="term" value="F:leukotriene C4 gamma-glutamyl transferase activity"/>
    <property type="evidence" value="ECO:0007669"/>
    <property type="project" value="UniProtKB-EC"/>
</dbReference>
<dbReference type="EMBL" id="NOXT01000086">
    <property type="protein sequence ID" value="OYQ31307.1"/>
    <property type="molecule type" value="Genomic_DNA"/>
</dbReference>
<proteinExistence type="inferred from homology"/>
<evidence type="ECO:0000256" key="9">
    <source>
        <dbReference type="PIRSR" id="PIRSR600101-1"/>
    </source>
</evidence>
<dbReference type="InterPro" id="IPR043137">
    <property type="entry name" value="GGT_ssub_C"/>
</dbReference>
<accession>A0A255YPZ8</accession>
<feature type="binding site" evidence="10">
    <location>
        <position position="108"/>
    </location>
    <ligand>
        <name>L-glutamate</name>
        <dbReference type="ChEBI" id="CHEBI:29985"/>
    </ligand>
</feature>
<feature type="binding site" evidence="10">
    <location>
        <position position="484"/>
    </location>
    <ligand>
        <name>L-glutamate</name>
        <dbReference type="ChEBI" id="CHEBI:29985"/>
    </ligand>
</feature>
<comment type="similarity">
    <text evidence="3 11">Belongs to the gamma-glutamyltransferase family.</text>
</comment>
<evidence type="ECO:0000256" key="3">
    <source>
        <dbReference type="ARBA" id="ARBA00009381"/>
    </source>
</evidence>
<comment type="caution">
    <text evidence="13">The sequence shown here is derived from an EMBL/GenBank/DDBJ whole genome shotgun (WGS) entry which is preliminary data.</text>
</comment>
<dbReference type="Pfam" id="PF01019">
    <property type="entry name" value="G_glu_transpept"/>
    <property type="match status" value="1"/>
</dbReference>
<comment type="catalytic activity">
    <reaction evidence="2 11">
        <text>glutathione + H2O = L-cysteinylglycine + L-glutamate</text>
        <dbReference type="Rhea" id="RHEA:28807"/>
        <dbReference type="ChEBI" id="CHEBI:15377"/>
        <dbReference type="ChEBI" id="CHEBI:29985"/>
        <dbReference type="ChEBI" id="CHEBI:57925"/>
        <dbReference type="ChEBI" id="CHEBI:61694"/>
        <dbReference type="EC" id="3.4.19.13"/>
    </reaction>
</comment>
<name>A0A255YPZ8_9SPHN</name>
<dbReference type="RefSeq" id="WP_094472900.1">
    <property type="nucleotide sequence ID" value="NZ_NOXT01000086.1"/>
</dbReference>
<evidence type="ECO:0000256" key="10">
    <source>
        <dbReference type="PIRSR" id="PIRSR600101-2"/>
    </source>
</evidence>
<dbReference type="PANTHER" id="PTHR43199">
    <property type="entry name" value="GLUTATHIONE HYDROLASE"/>
    <property type="match status" value="1"/>
</dbReference>
<reference evidence="13 14" key="1">
    <citation type="submission" date="2017-07" db="EMBL/GenBank/DDBJ databases">
        <title>Sandarakinorhabdus cyanobacteriorum sp. nov., a novel bacterium isolated from cyanobacterial aggregates in a eutrophic lake.</title>
        <authorList>
            <person name="Cai H."/>
        </authorList>
    </citation>
    <scope>NUCLEOTIDE SEQUENCE [LARGE SCALE GENOMIC DNA]</scope>
    <source>
        <strain evidence="13 14">TH057</strain>
    </source>
</reference>
<dbReference type="Gene3D" id="3.60.20.40">
    <property type="match status" value="1"/>
</dbReference>
<evidence type="ECO:0000256" key="7">
    <source>
        <dbReference type="ARBA" id="ARBA00023315"/>
    </source>
</evidence>
<dbReference type="PANTHER" id="PTHR43199:SF1">
    <property type="entry name" value="GLUTATHIONE HYDROLASE PROENZYME"/>
    <property type="match status" value="1"/>
</dbReference>
<dbReference type="EC" id="2.3.2.2" evidence="11"/>
<keyword evidence="14" id="KW-1185">Reference proteome</keyword>
<evidence type="ECO:0000313" key="14">
    <source>
        <dbReference type="Proteomes" id="UP000216991"/>
    </source>
</evidence>
<dbReference type="GO" id="GO:0006751">
    <property type="term" value="P:glutathione catabolic process"/>
    <property type="evidence" value="ECO:0007669"/>
    <property type="project" value="UniProtKB-UniRule"/>
</dbReference>
<feature type="chain" id="PRO_5012377849" description="Glutathione hydrolase proenzyme" evidence="12">
    <location>
        <begin position="19"/>
        <end position="577"/>
    </location>
</feature>
<comment type="pathway">
    <text evidence="11">Sulfur metabolism; glutathione metabolism.</text>
</comment>
<keyword evidence="4 11" id="KW-0808">Transferase</keyword>
<dbReference type="Gene3D" id="1.10.246.130">
    <property type="match status" value="1"/>
</dbReference>
<dbReference type="InterPro" id="IPR051792">
    <property type="entry name" value="GGT_bact"/>
</dbReference>
<dbReference type="InterPro" id="IPR029055">
    <property type="entry name" value="Ntn_hydrolases_N"/>
</dbReference>
<dbReference type="InterPro" id="IPR000101">
    <property type="entry name" value="GGT_peptidase"/>
</dbReference>
<dbReference type="GO" id="GO:0036374">
    <property type="term" value="F:glutathione hydrolase activity"/>
    <property type="evidence" value="ECO:0007669"/>
    <property type="project" value="UniProtKB-UniRule"/>
</dbReference>
<evidence type="ECO:0000256" key="12">
    <source>
        <dbReference type="SAM" id="SignalP"/>
    </source>
</evidence>
<keyword evidence="7 11" id="KW-0012">Acyltransferase</keyword>
<dbReference type="Proteomes" id="UP000216991">
    <property type="component" value="Unassembled WGS sequence"/>
</dbReference>
<evidence type="ECO:0000256" key="8">
    <source>
        <dbReference type="ARBA" id="ARBA00047417"/>
    </source>
</evidence>
<dbReference type="UniPathway" id="UPA00204"/>
<dbReference type="SUPFAM" id="SSF56235">
    <property type="entry name" value="N-terminal nucleophile aminohydrolases (Ntn hydrolases)"/>
    <property type="match status" value="1"/>
</dbReference>
<evidence type="ECO:0000256" key="1">
    <source>
        <dbReference type="ARBA" id="ARBA00001049"/>
    </source>
</evidence>
<organism evidence="13 14">
    <name type="scientific">Sandarakinorhabdus cyanobacteriorum</name>
    <dbReference type="NCBI Taxonomy" id="1981098"/>
    <lineage>
        <taxon>Bacteria</taxon>
        <taxon>Pseudomonadati</taxon>
        <taxon>Pseudomonadota</taxon>
        <taxon>Alphaproteobacteria</taxon>
        <taxon>Sphingomonadales</taxon>
        <taxon>Sphingosinicellaceae</taxon>
        <taxon>Sandarakinorhabdus</taxon>
    </lineage>
</organism>
<gene>
    <name evidence="13" type="primary">ggt</name>
    <name evidence="13" type="ORF">CHU93_04175</name>
</gene>
<evidence type="ECO:0000256" key="6">
    <source>
        <dbReference type="ARBA" id="ARBA00023145"/>
    </source>
</evidence>
<sequence>MKTILTLAASLLATAAVAQPIPKDADSGPVQASASAGAGPFKAVVSAAHPLASEAGLSILRQGGTAADAAIATMLALTVVEPQSSGIGGGGFIVYQPARGKLGTIDGREKAPGVASPGQFLVADGKPMPFMKAATGGRSVGVPGNIALAAEAHRKWGKLPWAKLFEPAIRLAEGFPISPTMARFIAFGQDSLKQAGPEGRALYFDQNGAPLPAGMVFRNEKLAATLRSIAAGGPDAFYKGEIAAGIVKTVSTADANPTAMTMADLAAYKAEVREPVCGTYRTYKICGMGPPSSGGVGVLAMLKQLERFDMKGLGKDNVVSWHLFGESQRLAYADREKWIGDPGFVAVPTKGLADPAYIAARSALISADARLAKAEAGMPAGAPVARVNAADNEVAGTTNFAVADGQGNITTWTSTVEKTFGSGLVSNGFVLNNELTDFNFAPQDQGKLTANAVAPGKRPRSAMSPTIVYDAKGTPILAIGAAGGPTIIAQVAKAIMGVLDWGLPVEEAIALPQLIAIGDRFAVEKGTFLEQMIPAFTAMGHKPVATALPLKLNGVQRVAGGWRGGADARGEGRPAGY</sequence>
<evidence type="ECO:0000256" key="2">
    <source>
        <dbReference type="ARBA" id="ARBA00001089"/>
    </source>
</evidence>
<dbReference type="OrthoDB" id="9781342at2"/>
<keyword evidence="5 11" id="KW-0378">Hydrolase</keyword>
<protein>
    <recommendedName>
        <fullName evidence="11">Glutathione hydrolase proenzyme</fullName>
        <ecNumber evidence="11">2.3.2.2</ecNumber>
        <ecNumber evidence="11">3.4.19.13</ecNumber>
    </recommendedName>
    <component>
        <recommendedName>
            <fullName evidence="11">Glutathione hydrolase large chain</fullName>
        </recommendedName>
    </component>
    <component>
        <recommendedName>
            <fullName evidence="11">Glutathione hydrolase small chain</fullName>
        </recommendedName>
    </component>
</protein>
<comment type="catalytic activity">
    <reaction evidence="1 11">
        <text>an S-substituted glutathione + H2O = an S-substituted L-cysteinylglycine + L-glutamate</text>
        <dbReference type="Rhea" id="RHEA:59468"/>
        <dbReference type="ChEBI" id="CHEBI:15377"/>
        <dbReference type="ChEBI" id="CHEBI:29985"/>
        <dbReference type="ChEBI" id="CHEBI:90779"/>
        <dbReference type="ChEBI" id="CHEBI:143103"/>
        <dbReference type="EC" id="3.4.19.13"/>
    </reaction>
</comment>
<evidence type="ECO:0000256" key="4">
    <source>
        <dbReference type="ARBA" id="ARBA00022679"/>
    </source>
</evidence>
<comment type="subunit">
    <text evidence="11">This enzyme consists of two polypeptide chains, which are synthesized in precursor form from a single polypeptide.</text>
</comment>
<feature type="active site" description="Nucleophile" evidence="9">
    <location>
        <position position="397"/>
    </location>
</feature>
<dbReference type="PRINTS" id="PR01210">
    <property type="entry name" value="GGTRANSPTASE"/>
</dbReference>
<dbReference type="InterPro" id="IPR043138">
    <property type="entry name" value="GGT_lsub"/>
</dbReference>
<evidence type="ECO:0000256" key="11">
    <source>
        <dbReference type="RuleBase" id="RU368036"/>
    </source>
</evidence>
<keyword evidence="6 11" id="KW-0865">Zymogen</keyword>
<dbReference type="NCBIfam" id="TIGR00066">
    <property type="entry name" value="g_glut_trans"/>
    <property type="match status" value="1"/>
</dbReference>
<dbReference type="AlphaFoldDB" id="A0A255YPZ8"/>
<dbReference type="EC" id="3.4.19.13" evidence="11"/>